<dbReference type="Proteomes" id="UP000008177">
    <property type="component" value="Unplaced contigs"/>
</dbReference>
<evidence type="ECO:0000256" key="2">
    <source>
        <dbReference type="SAM" id="Phobius"/>
    </source>
</evidence>
<feature type="transmembrane region" description="Helical" evidence="2">
    <location>
        <begin position="348"/>
        <end position="366"/>
    </location>
</feature>
<feature type="region of interest" description="Disordered" evidence="1">
    <location>
        <begin position="418"/>
        <end position="445"/>
    </location>
</feature>
<keyword evidence="2" id="KW-1133">Transmembrane helix</keyword>
<dbReference type="AlphaFoldDB" id="G2XTR9"/>
<gene>
    <name evidence="3" type="ORF">BofuT4_P060990.1</name>
</gene>
<sequence>MVFGKENFKGSRNSRNPTKLPRSVAASAHPHIKMNPSTPTFISPVKSESDQATCRTPETPTQARSIGKSNRKGKNMSRKTSFSKIPSSPGSTRSHLSNLLPTSPIAFSLAGRTCLRYRDTPSVSSSDSDSTIRETIAEAMATDQFAMPKMGLPLSPQNNAGSIVSSMSSFLANKGKILPTTGTSLPEPTVIRGVIPQMESPQPFSEPMASPAVSYTVLAPNTSYISSTNTPIKISAAPSKPSASRKPAESFLSRLIHKQIESTPLLKRQRSSTDSSRHVVSSSAPSEFYEYHTINGTVDLPFASKKCSSGDSSGYTSGIFSSSSTPSSRTSLRNIYGGFLRNMKPRLLSAYILFGGSIIWLVWMTSNKILTGRKGNPGHSRGGIGGHVPPYELSIPVLTPSFATPAVEELVPVDEPNIFTGDDNNRQITHTSHKSRPNPPPESEPEEGLWDILSLISVPLRWIFGICLGLIFIFVLINYLTLIFPLGVRVGDGGWREKL</sequence>
<keyword evidence="2" id="KW-0472">Membrane</keyword>
<feature type="compositionally biased region" description="Polar residues" evidence="1">
    <location>
        <begin position="78"/>
        <end position="97"/>
    </location>
</feature>
<reference evidence="4" key="1">
    <citation type="journal article" date="2011" name="PLoS Genet.">
        <title>Genomic analysis of the necrotrophic fungal pathogens Sclerotinia sclerotiorum and Botrytis cinerea.</title>
        <authorList>
            <person name="Amselem J."/>
            <person name="Cuomo C.A."/>
            <person name="van Kan J.A."/>
            <person name="Viaud M."/>
            <person name="Benito E.P."/>
            <person name="Couloux A."/>
            <person name="Coutinho P.M."/>
            <person name="de Vries R.P."/>
            <person name="Dyer P.S."/>
            <person name="Fillinger S."/>
            <person name="Fournier E."/>
            <person name="Gout L."/>
            <person name="Hahn M."/>
            <person name="Kohn L."/>
            <person name="Lapalu N."/>
            <person name="Plummer K.M."/>
            <person name="Pradier J.M."/>
            <person name="Quevillon E."/>
            <person name="Sharon A."/>
            <person name="Simon A."/>
            <person name="ten Have A."/>
            <person name="Tudzynski B."/>
            <person name="Tudzynski P."/>
            <person name="Wincker P."/>
            <person name="Andrew M."/>
            <person name="Anthouard V."/>
            <person name="Beever R.E."/>
            <person name="Beffa R."/>
            <person name="Benoit I."/>
            <person name="Bouzid O."/>
            <person name="Brault B."/>
            <person name="Chen Z."/>
            <person name="Choquer M."/>
            <person name="Collemare J."/>
            <person name="Cotton P."/>
            <person name="Danchin E.G."/>
            <person name="Da Silva C."/>
            <person name="Gautier A."/>
            <person name="Giraud C."/>
            <person name="Giraud T."/>
            <person name="Gonzalez C."/>
            <person name="Grossetete S."/>
            <person name="Guldener U."/>
            <person name="Henrissat B."/>
            <person name="Howlett B.J."/>
            <person name="Kodira C."/>
            <person name="Kretschmer M."/>
            <person name="Lappartient A."/>
            <person name="Leroch M."/>
            <person name="Levis C."/>
            <person name="Mauceli E."/>
            <person name="Neuveglise C."/>
            <person name="Oeser B."/>
            <person name="Pearson M."/>
            <person name="Poulain J."/>
            <person name="Poussereau N."/>
            <person name="Quesneville H."/>
            <person name="Rascle C."/>
            <person name="Schumacher J."/>
            <person name="Segurens B."/>
            <person name="Sexton A."/>
            <person name="Silva E."/>
            <person name="Sirven C."/>
            <person name="Soanes D.M."/>
            <person name="Talbot N.J."/>
            <person name="Templeton M."/>
            <person name="Yandava C."/>
            <person name="Yarden O."/>
            <person name="Zeng Q."/>
            <person name="Rollins J.A."/>
            <person name="Lebrun M.H."/>
            <person name="Dickman M."/>
        </authorList>
    </citation>
    <scope>NUCLEOTIDE SEQUENCE [LARGE SCALE GENOMIC DNA]</scope>
    <source>
        <strain evidence="4">T4</strain>
    </source>
</reference>
<evidence type="ECO:0000313" key="3">
    <source>
        <dbReference type="EMBL" id="CCD43889.1"/>
    </source>
</evidence>
<dbReference type="OrthoDB" id="3554308at2759"/>
<protein>
    <submittedName>
        <fullName evidence="3">Uncharacterized protein</fullName>
    </submittedName>
</protein>
<accession>G2XTR9</accession>
<organism evidence="3 4">
    <name type="scientific">Botryotinia fuckeliana (strain T4)</name>
    <name type="common">Noble rot fungus</name>
    <name type="synonym">Botrytis cinerea</name>
    <dbReference type="NCBI Taxonomy" id="999810"/>
    <lineage>
        <taxon>Eukaryota</taxon>
        <taxon>Fungi</taxon>
        <taxon>Dikarya</taxon>
        <taxon>Ascomycota</taxon>
        <taxon>Pezizomycotina</taxon>
        <taxon>Leotiomycetes</taxon>
        <taxon>Helotiales</taxon>
        <taxon>Sclerotiniaceae</taxon>
        <taxon>Botrytis</taxon>
    </lineage>
</organism>
<keyword evidence="2" id="KW-0812">Transmembrane</keyword>
<dbReference type="HOGENOM" id="CLU_546255_0_0_1"/>
<evidence type="ECO:0000256" key="1">
    <source>
        <dbReference type="SAM" id="MobiDB-lite"/>
    </source>
</evidence>
<feature type="transmembrane region" description="Helical" evidence="2">
    <location>
        <begin position="462"/>
        <end position="488"/>
    </location>
</feature>
<dbReference type="InParanoid" id="G2XTR9"/>
<dbReference type="EMBL" id="FQ790267">
    <property type="protein sequence ID" value="CCD43889.1"/>
    <property type="molecule type" value="Genomic_DNA"/>
</dbReference>
<evidence type="ECO:0000313" key="4">
    <source>
        <dbReference type="Proteomes" id="UP000008177"/>
    </source>
</evidence>
<feature type="region of interest" description="Disordered" evidence="1">
    <location>
        <begin position="1"/>
        <end position="97"/>
    </location>
</feature>
<feature type="compositionally biased region" description="Polar residues" evidence="1">
    <location>
        <begin position="50"/>
        <end position="68"/>
    </location>
</feature>
<proteinExistence type="predicted"/>
<name>G2XTR9_BOTF4</name>